<evidence type="ECO:0000313" key="4">
    <source>
        <dbReference type="Proteomes" id="UP000287247"/>
    </source>
</evidence>
<dbReference type="GO" id="GO:0016787">
    <property type="term" value="F:hydrolase activity"/>
    <property type="evidence" value="ECO:0007669"/>
    <property type="project" value="InterPro"/>
</dbReference>
<dbReference type="Pfam" id="PF12965">
    <property type="entry name" value="DUF3854"/>
    <property type="match status" value="1"/>
</dbReference>
<accession>A0A401IC81</accession>
<dbReference type="AlphaFoldDB" id="A0A401IC81"/>
<feature type="domain" description="DUF3854" evidence="2">
    <location>
        <begin position="143"/>
        <end position="271"/>
    </location>
</feature>
<dbReference type="InterPro" id="IPR006935">
    <property type="entry name" value="Helicase/UvrB_N"/>
</dbReference>
<dbReference type="GO" id="GO:0005524">
    <property type="term" value="F:ATP binding"/>
    <property type="evidence" value="ECO:0007669"/>
    <property type="project" value="InterPro"/>
</dbReference>
<reference evidence="4" key="1">
    <citation type="submission" date="2017-05" db="EMBL/GenBank/DDBJ databases">
        <title>Physiological properties and genetic analysis related to exopolysaccharide production of fresh-water unicellular cyanobacterium Aphanothece sacrum, Suizenji Nori, that has been cultured as a food source in Japan.</title>
        <authorList>
            <person name="Kanesaki Y."/>
            <person name="Yoshikawa S."/>
            <person name="Ohki K."/>
        </authorList>
    </citation>
    <scope>NUCLEOTIDE SEQUENCE [LARGE SCALE GENOMIC DNA]</scope>
    <source>
        <strain evidence="4">FPU1</strain>
    </source>
</reference>
<dbReference type="NCBIfam" id="NF042913">
    <property type="entry name" value="CyRepA1"/>
    <property type="match status" value="1"/>
</dbReference>
<name>A0A401IC81_APHSA</name>
<dbReference type="InterPro" id="IPR024385">
    <property type="entry name" value="DUF3854"/>
</dbReference>
<dbReference type="SUPFAM" id="SSF52540">
    <property type="entry name" value="P-loop containing nucleoside triphosphate hydrolases"/>
    <property type="match status" value="1"/>
</dbReference>
<dbReference type="CDD" id="cd01029">
    <property type="entry name" value="TOPRIM_primases"/>
    <property type="match status" value="1"/>
</dbReference>
<dbReference type="Gene3D" id="3.40.50.300">
    <property type="entry name" value="P-loop containing nucleotide triphosphate hydrolases"/>
    <property type="match status" value="1"/>
</dbReference>
<evidence type="ECO:0000313" key="3">
    <source>
        <dbReference type="EMBL" id="GBF78834.1"/>
    </source>
</evidence>
<comment type="caution">
    <text evidence="3">The sequence shown here is derived from an EMBL/GenBank/DDBJ whole genome shotgun (WGS) entry which is preliminary data.</text>
</comment>
<organism evidence="3 4">
    <name type="scientific">Aphanothece sacrum FPU1</name>
    <dbReference type="NCBI Taxonomy" id="1920663"/>
    <lineage>
        <taxon>Bacteria</taxon>
        <taxon>Bacillati</taxon>
        <taxon>Cyanobacteriota</taxon>
        <taxon>Cyanophyceae</taxon>
        <taxon>Oscillatoriophycideae</taxon>
        <taxon>Chroococcales</taxon>
        <taxon>Aphanothecaceae</taxon>
        <taxon>Aphanothece</taxon>
    </lineage>
</organism>
<dbReference type="Pfam" id="PF04851">
    <property type="entry name" value="ResIII"/>
    <property type="match status" value="1"/>
</dbReference>
<evidence type="ECO:0000259" key="2">
    <source>
        <dbReference type="Pfam" id="PF12965"/>
    </source>
</evidence>
<dbReference type="Proteomes" id="UP000287247">
    <property type="component" value="Unassembled WGS sequence"/>
</dbReference>
<feature type="domain" description="Helicase/UvrB N-terminal" evidence="1">
    <location>
        <begin position="301"/>
        <end position="366"/>
    </location>
</feature>
<dbReference type="EMBL" id="BDQK01000001">
    <property type="protein sequence ID" value="GBF78834.1"/>
    <property type="molecule type" value="Genomic_DNA"/>
</dbReference>
<evidence type="ECO:0000259" key="1">
    <source>
        <dbReference type="Pfam" id="PF04851"/>
    </source>
</evidence>
<proteinExistence type="predicted"/>
<dbReference type="PANTHER" id="PTHR34985:SF1">
    <property type="entry name" value="SLR0554 PROTEIN"/>
    <property type="match status" value="1"/>
</dbReference>
<dbReference type="InterPro" id="IPR034154">
    <property type="entry name" value="TOPRIM_DnaG/twinkle"/>
</dbReference>
<protein>
    <recommendedName>
        <fullName evidence="5">DUF3854 domain-containing protein</fullName>
    </recommendedName>
</protein>
<sequence>MNYQQEWQNSGVDKQLINLNVTPLKGNSPCEYLLYSDSLPRRNDGRVTHSILQRYEHTEQGGWWCSGIDLLTGENDLWGCFKPNCPRFTQQQNKVIKYEHPPQTPTGIFALKVPLHLWQMLAHRYQIDFTTETIDNQQPDLGFWQWVIAHPSIPICITEGAKKAGALLSAGYVAIALPGINNGYRTPRDESGNRIGKSHLIPQLEKLAISGRQIYITFDQDSKPNTIKSVNAAIRQLGYLFTQKSCQVKVITWRFEWGKGVDDFIANEGQKKFDEAYQKALPLETWKAQELTQLTYASDIEVNSRYLEPFIIPNNAKLIGIKSPIGSGKTQVLENIVKEAIARKQKVLVIGHRIKLVEQLCQRFGLPYITEIKDNSRNECLGYGLCIDSLHENSSANFNLEDWREALVIIDEVEQVLWHGLNSDTCKQNRVPILKCFKTLIQNILGGGGKLFIADAHLSDVSLDYLITLSGINVKPFIIKNAWKPSNRDTWEVYQYTESTPNNIVKDLVGYIRQGGKPFVCLSAQKITSKWGTQTLESYLKKQFPDANILRIDSESLTDPNHAAYQCITHLNEILGNYDIVLVSPAIETGISIDIKRHFTSVWCLAQGVQTATSVCQSLGRVRENIPRYIWIAPYGFNQVGNGSTSIPGLLTSGHKLTQLNIRLLQQSDLEALDDLDTGFQAESLLCWAKMSVRVNASMMNYREAILALLHGANHSLKLSYQKPDQTKKNHFPPNLIETIDIVRQENYEAECQAIAHSRNLNEQQYNKLKKRLIKTKKERHAIKRYDLKQRYGIPITPELVALDNQGWYQKLRLNYFLTIGRSYLADRDAMVAHKLIEMGQGSLFLPDFNHCQLGAIIGTLEVLGIPILMMYPQRQLNPTDDDLIKMANLAINNRHEIKTLMGIGIAKNSSPITIIRRLLDKIGYGLTCLGLKTIAKKRVRLYQVVIPKDGREEVFKQWLLRDNCSPGSSEPWYAEYNLSPLKLNAEEQNHSKNYIQLSLDL</sequence>
<dbReference type="RefSeq" id="WP_124969909.1">
    <property type="nucleotide sequence ID" value="NZ_BDQK01000001.1"/>
</dbReference>
<dbReference type="InterPro" id="IPR027417">
    <property type="entry name" value="P-loop_NTPase"/>
</dbReference>
<dbReference type="GO" id="GO:0003677">
    <property type="term" value="F:DNA binding"/>
    <property type="evidence" value="ECO:0007669"/>
    <property type="project" value="InterPro"/>
</dbReference>
<keyword evidence="4" id="KW-1185">Reference proteome</keyword>
<gene>
    <name evidence="3" type="ORF">AsFPU1_0224</name>
</gene>
<dbReference type="InterPro" id="IPR049996">
    <property type="entry name" value="Slr7037-like"/>
</dbReference>
<dbReference type="PANTHER" id="PTHR34985">
    <property type="entry name" value="SLR0554 PROTEIN"/>
    <property type="match status" value="1"/>
</dbReference>
<dbReference type="OrthoDB" id="473036at2"/>
<evidence type="ECO:0008006" key="5">
    <source>
        <dbReference type="Google" id="ProtNLM"/>
    </source>
</evidence>